<dbReference type="Gene3D" id="3.40.1350.10">
    <property type="match status" value="1"/>
</dbReference>
<protein>
    <recommendedName>
        <fullName evidence="2">UPF0102 protein AUJ73_04875</fullName>
    </recommendedName>
</protein>
<evidence type="ECO:0000256" key="2">
    <source>
        <dbReference type="HAMAP-Rule" id="MF_00048"/>
    </source>
</evidence>
<name>A0A1J4TPB2_9BACT</name>
<dbReference type="NCBIfam" id="NF009154">
    <property type="entry name" value="PRK12497.3-3"/>
    <property type="match status" value="1"/>
</dbReference>
<sequence length="121" mass="14190">MNPKNNISFGSYGEKIASQYLTNKGYDILERNFKKRYGDIDIIAKENEVLVFIEVKTRRNLSFGYPEESITPRKVRSIEKYAEYYLNKSNHSYSAIRIDMVSILFVGKDRFKIKLYKNISG</sequence>
<dbReference type="NCBIfam" id="NF009150">
    <property type="entry name" value="PRK12497.1-3"/>
    <property type="match status" value="1"/>
</dbReference>
<organism evidence="3 4">
    <name type="scientific">Candidatus Gottesmanbacteria bacterium CG1_02_37_22</name>
    <dbReference type="NCBI Taxonomy" id="1805209"/>
    <lineage>
        <taxon>Bacteria</taxon>
        <taxon>Candidatus Gottesmaniibacteriota</taxon>
    </lineage>
</organism>
<dbReference type="GO" id="GO:0003676">
    <property type="term" value="F:nucleic acid binding"/>
    <property type="evidence" value="ECO:0007669"/>
    <property type="project" value="InterPro"/>
</dbReference>
<dbReference type="InterPro" id="IPR003509">
    <property type="entry name" value="UPF0102_YraN-like"/>
</dbReference>
<dbReference type="PANTHER" id="PTHR34039">
    <property type="entry name" value="UPF0102 PROTEIN YRAN"/>
    <property type="match status" value="1"/>
</dbReference>
<evidence type="ECO:0000313" key="4">
    <source>
        <dbReference type="Proteomes" id="UP000183120"/>
    </source>
</evidence>
<dbReference type="CDD" id="cd20736">
    <property type="entry name" value="PoNe_Nuclease"/>
    <property type="match status" value="1"/>
</dbReference>
<dbReference type="STRING" id="1805209.AUJ73_04875"/>
<gene>
    <name evidence="3" type="ORF">AUJ73_04875</name>
</gene>
<dbReference type="PANTHER" id="PTHR34039:SF1">
    <property type="entry name" value="UPF0102 PROTEIN YRAN"/>
    <property type="match status" value="1"/>
</dbReference>
<dbReference type="AlphaFoldDB" id="A0A1J4TPB2"/>
<dbReference type="InterPro" id="IPR011856">
    <property type="entry name" value="tRNA_endonuc-like_dom_sf"/>
</dbReference>
<dbReference type="EMBL" id="MNUY01000077">
    <property type="protein sequence ID" value="OIO12835.1"/>
    <property type="molecule type" value="Genomic_DNA"/>
</dbReference>
<dbReference type="SUPFAM" id="SSF52980">
    <property type="entry name" value="Restriction endonuclease-like"/>
    <property type="match status" value="1"/>
</dbReference>
<evidence type="ECO:0000256" key="1">
    <source>
        <dbReference type="ARBA" id="ARBA00006738"/>
    </source>
</evidence>
<reference evidence="3 4" key="1">
    <citation type="journal article" date="2016" name="Environ. Microbiol.">
        <title>Genomic resolution of a cold subsurface aquifer community provides metabolic insights for novel microbes adapted to high CO concentrations.</title>
        <authorList>
            <person name="Probst A.J."/>
            <person name="Castelle C.J."/>
            <person name="Singh A."/>
            <person name="Brown C.T."/>
            <person name="Anantharaman K."/>
            <person name="Sharon I."/>
            <person name="Hug L.A."/>
            <person name="Burstein D."/>
            <person name="Emerson J.B."/>
            <person name="Thomas B.C."/>
            <person name="Banfield J.F."/>
        </authorList>
    </citation>
    <scope>NUCLEOTIDE SEQUENCE [LARGE SCALE GENOMIC DNA]</scope>
    <source>
        <strain evidence="3">CG1_02_37_22</strain>
    </source>
</reference>
<dbReference type="InterPro" id="IPR011335">
    <property type="entry name" value="Restrct_endonuc-II-like"/>
</dbReference>
<accession>A0A1J4TPB2</accession>
<evidence type="ECO:0000313" key="3">
    <source>
        <dbReference type="EMBL" id="OIO12835.1"/>
    </source>
</evidence>
<comment type="similarity">
    <text evidence="1 2">Belongs to the UPF0102 family.</text>
</comment>
<dbReference type="Pfam" id="PF02021">
    <property type="entry name" value="UPF0102"/>
    <property type="match status" value="1"/>
</dbReference>
<proteinExistence type="inferred from homology"/>
<dbReference type="HAMAP" id="MF_00048">
    <property type="entry name" value="UPF0102"/>
    <property type="match status" value="1"/>
</dbReference>
<dbReference type="Proteomes" id="UP000183120">
    <property type="component" value="Unassembled WGS sequence"/>
</dbReference>
<comment type="caution">
    <text evidence="3">The sequence shown here is derived from an EMBL/GenBank/DDBJ whole genome shotgun (WGS) entry which is preliminary data.</text>
</comment>